<dbReference type="Pfam" id="PF13606">
    <property type="entry name" value="Ank_3"/>
    <property type="match status" value="1"/>
</dbReference>
<dbReference type="InParanoid" id="A2E457"/>
<dbReference type="SMR" id="A2E457"/>
<dbReference type="Gene3D" id="1.25.40.20">
    <property type="entry name" value="Ankyrin repeat-containing domain"/>
    <property type="match status" value="2"/>
</dbReference>
<dbReference type="VEuPathDB" id="TrichDB:TVAG_154510"/>
<name>A2E457_TRIV3</name>
<evidence type="ECO:0000259" key="2">
    <source>
        <dbReference type="Pfam" id="PF11929"/>
    </source>
</evidence>
<sequence>MSTKNEVLGQNIDSKHKKISDSEILPEFKHAHQISELIWKDNENENDNFDEISKEIDAKMVSIEFVLRTIDYAATKRPKAISRYAKLCLELLNKYGQNLDIKNTDIRVMLSVKGFYKDEKFSKKGSDVTGIFKDGTPQYYICWDRLEDLKKVIDNQKVELDPSLTTNTLIDIAAKYGSSKCFKYLLENKYKITQSTQVLAVEGGNMEILEILEKNNATFDNCYSAAVDCYRNDIADWISQKNHVGKLSIAQCLISSNYRAASFCIANEGDINEKYNEECPLSIAIKNNIFDIVKFFVEKGADVNTMLYYIENETGILYFLMLTEFHIY</sequence>
<dbReference type="Pfam" id="PF11929">
    <property type="entry name" value="DUF3447"/>
    <property type="match status" value="1"/>
</dbReference>
<dbReference type="RefSeq" id="XP_001324823.1">
    <property type="nucleotide sequence ID" value="XM_001324788.1"/>
</dbReference>
<evidence type="ECO:0000313" key="3">
    <source>
        <dbReference type="EMBL" id="EAY12600.1"/>
    </source>
</evidence>
<dbReference type="SUPFAM" id="SSF48403">
    <property type="entry name" value="Ankyrin repeat"/>
    <property type="match status" value="1"/>
</dbReference>
<evidence type="ECO:0000313" key="4">
    <source>
        <dbReference type="Proteomes" id="UP000001542"/>
    </source>
</evidence>
<dbReference type="PANTHER" id="PTHR24159">
    <property type="match status" value="1"/>
</dbReference>
<dbReference type="OrthoDB" id="10607379at2759"/>
<dbReference type="InterPro" id="IPR036770">
    <property type="entry name" value="Ankyrin_rpt-contain_sf"/>
</dbReference>
<keyword evidence="4" id="KW-1185">Reference proteome</keyword>
<dbReference type="KEGG" id="tva:4770567"/>
<reference evidence="3" key="2">
    <citation type="journal article" date="2007" name="Science">
        <title>Draft genome sequence of the sexually transmitted pathogen Trichomonas vaginalis.</title>
        <authorList>
            <person name="Carlton J.M."/>
            <person name="Hirt R.P."/>
            <person name="Silva J.C."/>
            <person name="Delcher A.L."/>
            <person name="Schatz M."/>
            <person name="Zhao Q."/>
            <person name="Wortman J.R."/>
            <person name="Bidwell S.L."/>
            <person name="Alsmark U.C.M."/>
            <person name="Besteiro S."/>
            <person name="Sicheritz-Ponten T."/>
            <person name="Noel C.J."/>
            <person name="Dacks J.B."/>
            <person name="Foster P.G."/>
            <person name="Simillion C."/>
            <person name="Van de Peer Y."/>
            <person name="Miranda-Saavedra D."/>
            <person name="Barton G.J."/>
            <person name="Westrop G.D."/>
            <person name="Mueller S."/>
            <person name="Dessi D."/>
            <person name="Fiori P.L."/>
            <person name="Ren Q."/>
            <person name="Paulsen I."/>
            <person name="Zhang H."/>
            <person name="Bastida-Corcuera F.D."/>
            <person name="Simoes-Barbosa A."/>
            <person name="Brown M.T."/>
            <person name="Hayes R.D."/>
            <person name="Mukherjee M."/>
            <person name="Okumura C.Y."/>
            <person name="Schneider R."/>
            <person name="Smith A.J."/>
            <person name="Vanacova S."/>
            <person name="Villalvazo M."/>
            <person name="Haas B.J."/>
            <person name="Pertea M."/>
            <person name="Feldblyum T.V."/>
            <person name="Utterback T.R."/>
            <person name="Shu C.L."/>
            <person name="Osoegawa K."/>
            <person name="de Jong P.J."/>
            <person name="Hrdy I."/>
            <person name="Horvathova L."/>
            <person name="Zubacova Z."/>
            <person name="Dolezal P."/>
            <person name="Malik S.B."/>
            <person name="Logsdon J.M. Jr."/>
            <person name="Henze K."/>
            <person name="Gupta A."/>
            <person name="Wang C.C."/>
            <person name="Dunne R.L."/>
            <person name="Upcroft J.A."/>
            <person name="Upcroft P."/>
            <person name="White O."/>
            <person name="Salzberg S.L."/>
            <person name="Tang P."/>
            <person name="Chiu C.-H."/>
            <person name="Lee Y.-S."/>
            <person name="Embley T.M."/>
            <person name="Coombs G.H."/>
            <person name="Mottram J.C."/>
            <person name="Tachezy J."/>
            <person name="Fraser-Liggett C.M."/>
            <person name="Johnson P.J."/>
        </authorList>
    </citation>
    <scope>NUCLEOTIDE SEQUENCE [LARGE SCALE GENOMIC DNA]</scope>
    <source>
        <strain evidence="3">G3</strain>
    </source>
</reference>
<gene>
    <name evidence="3" type="ORF">TVAG_154510</name>
</gene>
<accession>A2E457</accession>
<dbReference type="EMBL" id="DS113299">
    <property type="protein sequence ID" value="EAY12600.1"/>
    <property type="molecule type" value="Genomic_DNA"/>
</dbReference>
<dbReference type="InterPro" id="IPR020683">
    <property type="entry name" value="DUF3447"/>
</dbReference>
<dbReference type="VEuPathDB" id="TrichDB:TVAGG3_0703110"/>
<organism evidence="3 4">
    <name type="scientific">Trichomonas vaginalis (strain ATCC PRA-98 / G3)</name>
    <dbReference type="NCBI Taxonomy" id="412133"/>
    <lineage>
        <taxon>Eukaryota</taxon>
        <taxon>Metamonada</taxon>
        <taxon>Parabasalia</taxon>
        <taxon>Trichomonadida</taxon>
        <taxon>Trichomonadidae</taxon>
        <taxon>Trichomonas</taxon>
    </lineage>
</organism>
<dbReference type="Proteomes" id="UP000001542">
    <property type="component" value="Unassembled WGS sequence"/>
</dbReference>
<dbReference type="PROSITE" id="PS50088">
    <property type="entry name" value="ANK_REPEAT"/>
    <property type="match status" value="1"/>
</dbReference>
<dbReference type="AlphaFoldDB" id="A2E457"/>
<reference evidence="3" key="1">
    <citation type="submission" date="2006-10" db="EMBL/GenBank/DDBJ databases">
        <authorList>
            <person name="Amadeo P."/>
            <person name="Zhao Q."/>
            <person name="Wortman J."/>
            <person name="Fraser-Liggett C."/>
            <person name="Carlton J."/>
        </authorList>
    </citation>
    <scope>NUCLEOTIDE SEQUENCE</scope>
    <source>
        <strain evidence="3">G3</strain>
    </source>
</reference>
<protein>
    <recommendedName>
        <fullName evidence="2">DUF3447 domain-containing protein</fullName>
    </recommendedName>
</protein>
<keyword evidence="1" id="KW-0040">ANK repeat</keyword>
<feature type="domain" description="DUF3447" evidence="2">
    <location>
        <begin position="190"/>
        <end position="261"/>
    </location>
</feature>
<dbReference type="PROSITE" id="PS50297">
    <property type="entry name" value="ANK_REP_REGION"/>
    <property type="match status" value="1"/>
</dbReference>
<feature type="repeat" description="ANK" evidence="1">
    <location>
        <begin position="276"/>
        <end position="308"/>
    </location>
</feature>
<dbReference type="InterPro" id="IPR002110">
    <property type="entry name" value="Ankyrin_rpt"/>
</dbReference>
<dbReference type="PANTHER" id="PTHR24159:SF5">
    <property type="entry name" value="ANK_REP_REGION DOMAIN-CONTAINING PROTEIN"/>
    <property type="match status" value="1"/>
</dbReference>
<evidence type="ECO:0000256" key="1">
    <source>
        <dbReference type="PROSITE-ProRule" id="PRU00023"/>
    </source>
</evidence>
<proteinExistence type="predicted"/>